<keyword evidence="4" id="KW-1185">Reference proteome</keyword>
<feature type="transmembrane region" description="Helical" evidence="2">
    <location>
        <begin position="43"/>
        <end position="61"/>
    </location>
</feature>
<keyword evidence="2" id="KW-1133">Transmembrane helix</keyword>
<name>A0ABW6R0W6_9NOCA</name>
<comment type="caution">
    <text evidence="3">The sequence shown here is derived from an EMBL/GenBank/DDBJ whole genome shotgun (WGS) entry which is preliminary data.</text>
</comment>
<evidence type="ECO:0000256" key="2">
    <source>
        <dbReference type="SAM" id="Phobius"/>
    </source>
</evidence>
<dbReference type="Proteomes" id="UP001601948">
    <property type="component" value="Unassembled WGS sequence"/>
</dbReference>
<protein>
    <submittedName>
        <fullName evidence="3">Uncharacterized protein</fullName>
    </submittedName>
</protein>
<gene>
    <name evidence="3" type="ORF">ACFYV7_30480</name>
</gene>
<keyword evidence="2" id="KW-0812">Transmembrane</keyword>
<feature type="region of interest" description="Disordered" evidence="1">
    <location>
        <begin position="71"/>
        <end position="150"/>
    </location>
</feature>
<accession>A0ABW6R0W6</accession>
<feature type="region of interest" description="Disordered" evidence="1">
    <location>
        <begin position="219"/>
        <end position="337"/>
    </location>
</feature>
<dbReference type="EMBL" id="JBIAPI010000009">
    <property type="protein sequence ID" value="MFF3227159.1"/>
    <property type="molecule type" value="Genomic_DNA"/>
</dbReference>
<feature type="transmembrane region" description="Helical" evidence="2">
    <location>
        <begin position="183"/>
        <end position="204"/>
    </location>
</feature>
<feature type="compositionally biased region" description="Polar residues" evidence="1">
    <location>
        <begin position="302"/>
        <end position="315"/>
    </location>
</feature>
<evidence type="ECO:0000313" key="3">
    <source>
        <dbReference type="EMBL" id="MFF3227159.1"/>
    </source>
</evidence>
<keyword evidence="2" id="KW-0472">Membrane</keyword>
<evidence type="ECO:0000256" key="1">
    <source>
        <dbReference type="SAM" id="MobiDB-lite"/>
    </source>
</evidence>
<proteinExistence type="predicted"/>
<reference evidence="3 4" key="1">
    <citation type="submission" date="2024-10" db="EMBL/GenBank/DDBJ databases">
        <title>The Natural Products Discovery Center: Release of the First 8490 Sequenced Strains for Exploring Actinobacteria Biosynthetic Diversity.</title>
        <authorList>
            <person name="Kalkreuter E."/>
            <person name="Kautsar S.A."/>
            <person name="Yang D."/>
            <person name="Bader C.D."/>
            <person name="Teijaro C.N."/>
            <person name="Fluegel L."/>
            <person name="Davis C.M."/>
            <person name="Simpson J.R."/>
            <person name="Lauterbach L."/>
            <person name="Steele A.D."/>
            <person name="Gui C."/>
            <person name="Meng S."/>
            <person name="Li G."/>
            <person name="Viehrig K."/>
            <person name="Ye F."/>
            <person name="Su P."/>
            <person name="Kiefer A.F."/>
            <person name="Nichols A."/>
            <person name="Cepeda A.J."/>
            <person name="Yan W."/>
            <person name="Fan B."/>
            <person name="Jiang Y."/>
            <person name="Adhikari A."/>
            <person name="Zheng C.-J."/>
            <person name="Schuster L."/>
            <person name="Cowan T.M."/>
            <person name="Smanski M.J."/>
            <person name="Chevrette M.G."/>
            <person name="De Carvalho L.P.S."/>
            <person name="Shen B."/>
        </authorList>
    </citation>
    <scope>NUCLEOTIDE SEQUENCE [LARGE SCALE GENOMIC DNA]</scope>
    <source>
        <strain evidence="3 4">NPDC003040</strain>
    </source>
</reference>
<feature type="compositionally biased region" description="Low complexity" evidence="1">
    <location>
        <begin position="87"/>
        <end position="98"/>
    </location>
</feature>
<dbReference type="RefSeq" id="WP_387722996.1">
    <property type="nucleotide sequence ID" value="NZ_JBIAPI010000009.1"/>
</dbReference>
<sequence>MGEEREGTSDKKDGIKPSQVTAAALAAVTAAFLGSTLGVAGTVAGAGIASVVSTVGGELYLRSMRKTKEAAQRTREAALALADPSTRQQAGPGRQPRQVTGQRTDNYHPPTQAWTGRRNDMRPGAGYQPPREQWQHTNNRVSGAGAGRPVGGEPTVVIPQLNLRSPGAESGEEQVRRGYRLRWPLIVGTSVVGFLIAILMITGFEGVTGKSISGDEVTTVGHLWSGGGDQPDNPSPSGDDETVQPSESRVPTTTTPDNGTDGGKQSTTNGSTPSTSGPKSSTPSTSGPKSSTPSTSVPESSNQSRTPSLPSSNNAPGGRSQRPGSDGGDGAPGSTSR</sequence>
<organism evidence="3 4">
    <name type="scientific">Nocardia suismassiliense</name>
    <dbReference type="NCBI Taxonomy" id="2077092"/>
    <lineage>
        <taxon>Bacteria</taxon>
        <taxon>Bacillati</taxon>
        <taxon>Actinomycetota</taxon>
        <taxon>Actinomycetes</taxon>
        <taxon>Mycobacteriales</taxon>
        <taxon>Nocardiaceae</taxon>
        <taxon>Nocardia</taxon>
    </lineage>
</organism>
<evidence type="ECO:0000313" key="4">
    <source>
        <dbReference type="Proteomes" id="UP001601948"/>
    </source>
</evidence>
<feature type="compositionally biased region" description="Low complexity" evidence="1">
    <location>
        <begin position="266"/>
        <end position="301"/>
    </location>
</feature>